<organism evidence="1 2">
    <name type="scientific">Pseudoalteromonas luteoviolacea CPMOR-1</name>
    <dbReference type="NCBI Taxonomy" id="1365248"/>
    <lineage>
        <taxon>Bacteria</taxon>
        <taxon>Pseudomonadati</taxon>
        <taxon>Pseudomonadota</taxon>
        <taxon>Gammaproteobacteria</taxon>
        <taxon>Alteromonadales</taxon>
        <taxon>Pseudoalteromonadaceae</taxon>
        <taxon>Pseudoalteromonas</taxon>
    </lineage>
</organism>
<protein>
    <submittedName>
        <fullName evidence="1">Uncharacterized protein</fullName>
    </submittedName>
</protein>
<accession>A0A161YI07</accession>
<evidence type="ECO:0000313" key="1">
    <source>
        <dbReference type="EMBL" id="KZN60736.1"/>
    </source>
</evidence>
<dbReference type="AlphaFoldDB" id="A0A161YI07"/>
<reference evidence="1 2" key="1">
    <citation type="submission" date="2013-07" db="EMBL/GenBank/DDBJ databases">
        <title>Comparative Genomic and Metabolomic Analysis of Twelve Strains of Pseudoalteromonas luteoviolacea.</title>
        <authorList>
            <person name="Vynne N.G."/>
            <person name="Mansson M."/>
            <person name="Gram L."/>
        </authorList>
    </citation>
    <scope>NUCLEOTIDE SEQUENCE [LARGE SCALE GENOMIC DNA]</scope>
    <source>
        <strain evidence="1 2">CPMOR-1</strain>
    </source>
</reference>
<dbReference type="EMBL" id="AUYC01000041">
    <property type="protein sequence ID" value="KZN60736.1"/>
    <property type="molecule type" value="Genomic_DNA"/>
</dbReference>
<comment type="caution">
    <text evidence="1">The sequence shown here is derived from an EMBL/GenBank/DDBJ whole genome shotgun (WGS) entry which is preliminary data.</text>
</comment>
<gene>
    <name evidence="1" type="ORF">N473_23705</name>
</gene>
<sequence length="65" mass="7311">MRVYLRINKNFTEGKEMKLNKKTLKKLSFELKNKDLLKAVAGGELQIQSITLMETKTTGAGSCGY</sequence>
<proteinExistence type="predicted"/>
<dbReference type="Proteomes" id="UP000076486">
    <property type="component" value="Unassembled WGS sequence"/>
</dbReference>
<name>A0A161YI07_9GAMM</name>
<dbReference type="PATRIC" id="fig|1365248.3.peg.3859"/>
<evidence type="ECO:0000313" key="2">
    <source>
        <dbReference type="Proteomes" id="UP000076486"/>
    </source>
</evidence>